<evidence type="ECO:0008006" key="3">
    <source>
        <dbReference type="Google" id="ProtNLM"/>
    </source>
</evidence>
<sequence length="195" mass="21069">MADVVDVLQRAGGSATYRQLRAYVHGRDLRLALVEGRIKRVARGMYALPLDVSALTVARAHGGVLSHESAAEHHGLDVVTAPLKPHVTVRRTQRRRATKLACTLHWADVPDLDGATTPVRTVLDCARTLPFCEALAVVDSALRTGLVTRDLICVSCSRPTRSRTTRRARRCVATAVVTSTLRSAVGPCCDSPGRT</sequence>
<evidence type="ECO:0000313" key="2">
    <source>
        <dbReference type="Proteomes" id="UP000755585"/>
    </source>
</evidence>
<accession>A0ABS4V1E1</accession>
<proteinExistence type="predicted"/>
<protein>
    <recommendedName>
        <fullName evidence="3">AbiEi antitoxin of type IV toxin-antitoxin system</fullName>
    </recommendedName>
</protein>
<reference evidence="1 2" key="1">
    <citation type="submission" date="2021-03" db="EMBL/GenBank/DDBJ databases">
        <title>Sequencing the genomes of 1000 actinobacteria strains.</title>
        <authorList>
            <person name="Klenk H.-P."/>
        </authorList>
    </citation>
    <scope>NUCLEOTIDE SEQUENCE [LARGE SCALE GENOMIC DNA]</scope>
    <source>
        <strain evidence="1 2">DSM 18824</strain>
    </source>
</reference>
<comment type="caution">
    <text evidence="1">The sequence shown here is derived from an EMBL/GenBank/DDBJ whole genome shotgun (WGS) entry which is preliminary data.</text>
</comment>
<gene>
    <name evidence="1" type="ORF">JOF29_008674</name>
</gene>
<dbReference type="EMBL" id="JAGINT010000002">
    <property type="protein sequence ID" value="MBP2357564.1"/>
    <property type="molecule type" value="Genomic_DNA"/>
</dbReference>
<evidence type="ECO:0000313" key="1">
    <source>
        <dbReference type="EMBL" id="MBP2357564.1"/>
    </source>
</evidence>
<name>A0ABS4V1E1_9ACTN</name>
<dbReference type="RefSeq" id="WP_245361310.1">
    <property type="nucleotide sequence ID" value="NZ_BAAAVU010000018.1"/>
</dbReference>
<organism evidence="1 2">
    <name type="scientific">Kribbella aluminosa</name>
    <dbReference type="NCBI Taxonomy" id="416017"/>
    <lineage>
        <taxon>Bacteria</taxon>
        <taxon>Bacillati</taxon>
        <taxon>Actinomycetota</taxon>
        <taxon>Actinomycetes</taxon>
        <taxon>Propionibacteriales</taxon>
        <taxon>Kribbellaceae</taxon>
        <taxon>Kribbella</taxon>
    </lineage>
</organism>
<dbReference type="Proteomes" id="UP000755585">
    <property type="component" value="Unassembled WGS sequence"/>
</dbReference>
<keyword evidence="2" id="KW-1185">Reference proteome</keyword>